<comment type="caution">
    <text evidence="2">The sequence shown here is derived from an EMBL/GenBank/DDBJ whole genome shotgun (WGS) entry which is preliminary data.</text>
</comment>
<organism evidence="2 3">
    <name type="scientific">Phytophthora oleae</name>
    <dbReference type="NCBI Taxonomy" id="2107226"/>
    <lineage>
        <taxon>Eukaryota</taxon>
        <taxon>Sar</taxon>
        <taxon>Stramenopiles</taxon>
        <taxon>Oomycota</taxon>
        <taxon>Peronosporomycetes</taxon>
        <taxon>Peronosporales</taxon>
        <taxon>Peronosporaceae</taxon>
        <taxon>Phytophthora</taxon>
    </lineage>
</organism>
<gene>
    <name evidence="2" type="ORF">V7S43_014364</name>
</gene>
<keyword evidence="1" id="KW-0812">Transmembrane</keyword>
<dbReference type="AlphaFoldDB" id="A0ABD3F550"/>
<keyword evidence="1" id="KW-1133">Transmembrane helix</keyword>
<protein>
    <submittedName>
        <fullName evidence="2">Uncharacterized protein</fullName>
    </submittedName>
</protein>
<evidence type="ECO:0000256" key="1">
    <source>
        <dbReference type="SAM" id="Phobius"/>
    </source>
</evidence>
<name>A0ABD3F550_9STRA</name>
<keyword evidence="1" id="KW-0472">Membrane</keyword>
<dbReference type="Proteomes" id="UP001632037">
    <property type="component" value="Unassembled WGS sequence"/>
</dbReference>
<sequence>MEELTVALSVMMASTKHLYVVVTMEMELMRTITTLTLLGDVVMTGLRPAAQTKAAVMVIGILVVMPVHANVPMMKFHALWKGLMAKMTKIEVEIAVMTLAWIGRFM</sequence>
<feature type="transmembrane region" description="Helical" evidence="1">
    <location>
        <begin position="54"/>
        <end position="71"/>
    </location>
</feature>
<proteinExistence type="predicted"/>
<feature type="transmembrane region" description="Helical" evidence="1">
    <location>
        <begin position="18"/>
        <end position="42"/>
    </location>
</feature>
<keyword evidence="3" id="KW-1185">Reference proteome</keyword>
<dbReference type="EMBL" id="JBIMZQ010000040">
    <property type="protein sequence ID" value="KAL3660609.1"/>
    <property type="molecule type" value="Genomic_DNA"/>
</dbReference>
<accession>A0ABD3F550</accession>
<evidence type="ECO:0000313" key="3">
    <source>
        <dbReference type="Proteomes" id="UP001632037"/>
    </source>
</evidence>
<reference evidence="2 3" key="1">
    <citation type="submission" date="2024-09" db="EMBL/GenBank/DDBJ databases">
        <title>Genome sequencing and assembly of Phytophthora oleae, isolate VK10A, causative agent of rot of olive drupes.</title>
        <authorList>
            <person name="Conti Taguali S."/>
            <person name="Riolo M."/>
            <person name="La Spada F."/>
            <person name="Cacciola S.O."/>
            <person name="Dionisio G."/>
        </authorList>
    </citation>
    <scope>NUCLEOTIDE SEQUENCE [LARGE SCALE GENOMIC DNA]</scope>
    <source>
        <strain evidence="2 3">VK10A</strain>
    </source>
</reference>
<evidence type="ECO:0000313" key="2">
    <source>
        <dbReference type="EMBL" id="KAL3660609.1"/>
    </source>
</evidence>